<comment type="similarity">
    <text evidence="2">Belongs to the amino acid-polyamine-organocation (APC) superfamily. Spore germination protein (SGP) (TC 2.A.3.9) family.</text>
</comment>
<dbReference type="RefSeq" id="WP_379231533.1">
    <property type="nucleotide sequence ID" value="NZ_JBHSTE010000001.1"/>
</dbReference>
<evidence type="ECO:0000256" key="7">
    <source>
        <dbReference type="ARBA" id="ARBA00023136"/>
    </source>
</evidence>
<evidence type="ECO:0000256" key="4">
    <source>
        <dbReference type="ARBA" id="ARBA00022544"/>
    </source>
</evidence>
<comment type="subcellular location">
    <subcellularLocation>
        <location evidence="1">Membrane</location>
        <topology evidence="1">Multi-pass membrane protein</topology>
    </subcellularLocation>
</comment>
<dbReference type="EMBL" id="JBHSTE010000001">
    <property type="protein sequence ID" value="MFC6331863.1"/>
    <property type="molecule type" value="Genomic_DNA"/>
</dbReference>
<feature type="transmembrane region" description="Helical" evidence="8">
    <location>
        <begin position="190"/>
        <end position="208"/>
    </location>
</feature>
<dbReference type="Gene3D" id="1.20.1740.10">
    <property type="entry name" value="Amino acid/polyamine transporter I"/>
    <property type="match status" value="1"/>
</dbReference>
<keyword evidence="7 8" id="KW-0472">Membrane</keyword>
<evidence type="ECO:0000256" key="8">
    <source>
        <dbReference type="SAM" id="Phobius"/>
    </source>
</evidence>
<proteinExistence type="inferred from homology"/>
<gene>
    <name evidence="9" type="ORF">ACFP56_04445</name>
</gene>
<dbReference type="InterPro" id="IPR004761">
    <property type="entry name" value="Spore_GerAB"/>
</dbReference>
<evidence type="ECO:0000256" key="2">
    <source>
        <dbReference type="ARBA" id="ARBA00007998"/>
    </source>
</evidence>
<dbReference type="PANTHER" id="PTHR34975:SF2">
    <property type="entry name" value="SPORE GERMINATION PROTEIN A2"/>
    <property type="match status" value="1"/>
</dbReference>
<dbReference type="Proteomes" id="UP001596233">
    <property type="component" value="Unassembled WGS sequence"/>
</dbReference>
<feature type="transmembrane region" description="Helical" evidence="8">
    <location>
        <begin position="43"/>
        <end position="64"/>
    </location>
</feature>
<reference evidence="10" key="1">
    <citation type="journal article" date="2019" name="Int. J. Syst. Evol. Microbiol.">
        <title>The Global Catalogue of Microorganisms (GCM) 10K type strain sequencing project: providing services to taxonomists for standard genome sequencing and annotation.</title>
        <authorList>
            <consortium name="The Broad Institute Genomics Platform"/>
            <consortium name="The Broad Institute Genome Sequencing Center for Infectious Disease"/>
            <person name="Wu L."/>
            <person name="Ma J."/>
        </authorList>
    </citation>
    <scope>NUCLEOTIDE SEQUENCE [LARGE SCALE GENOMIC DNA]</scope>
    <source>
        <strain evidence="10">PCU 280</strain>
    </source>
</reference>
<evidence type="ECO:0000256" key="5">
    <source>
        <dbReference type="ARBA" id="ARBA00022692"/>
    </source>
</evidence>
<name>A0ABW1V1P2_9BACL</name>
<keyword evidence="3" id="KW-0813">Transport</keyword>
<dbReference type="PANTHER" id="PTHR34975">
    <property type="entry name" value="SPORE GERMINATION PROTEIN A2"/>
    <property type="match status" value="1"/>
</dbReference>
<feature type="transmembrane region" description="Helical" evidence="8">
    <location>
        <begin position="150"/>
        <end position="170"/>
    </location>
</feature>
<dbReference type="NCBIfam" id="TIGR00912">
    <property type="entry name" value="2A0309"/>
    <property type="match status" value="1"/>
</dbReference>
<accession>A0ABW1V1P2</accession>
<keyword evidence="6 8" id="KW-1133">Transmembrane helix</keyword>
<organism evidence="9 10">
    <name type="scientific">Paenibacillus septentrionalis</name>
    <dbReference type="NCBI Taxonomy" id="429342"/>
    <lineage>
        <taxon>Bacteria</taxon>
        <taxon>Bacillati</taxon>
        <taxon>Bacillota</taxon>
        <taxon>Bacilli</taxon>
        <taxon>Bacillales</taxon>
        <taxon>Paenibacillaceae</taxon>
        <taxon>Paenibacillus</taxon>
    </lineage>
</organism>
<comment type="caution">
    <text evidence="9">The sequence shown here is derived from an EMBL/GenBank/DDBJ whole genome shotgun (WGS) entry which is preliminary data.</text>
</comment>
<evidence type="ECO:0000256" key="3">
    <source>
        <dbReference type="ARBA" id="ARBA00022448"/>
    </source>
</evidence>
<evidence type="ECO:0000313" key="10">
    <source>
        <dbReference type="Proteomes" id="UP001596233"/>
    </source>
</evidence>
<feature type="transmembrane region" description="Helical" evidence="8">
    <location>
        <begin position="304"/>
        <end position="324"/>
    </location>
</feature>
<feature type="transmembrane region" description="Helical" evidence="8">
    <location>
        <begin position="220"/>
        <end position="242"/>
    </location>
</feature>
<protein>
    <submittedName>
        <fullName evidence="9">GerAB/ArcD/ProY family transporter</fullName>
    </submittedName>
</protein>
<evidence type="ECO:0000256" key="1">
    <source>
        <dbReference type="ARBA" id="ARBA00004141"/>
    </source>
</evidence>
<evidence type="ECO:0000256" key="6">
    <source>
        <dbReference type="ARBA" id="ARBA00022989"/>
    </source>
</evidence>
<dbReference type="Pfam" id="PF03845">
    <property type="entry name" value="Spore_permease"/>
    <property type="match status" value="1"/>
</dbReference>
<feature type="transmembrane region" description="Helical" evidence="8">
    <location>
        <begin position="85"/>
        <end position="103"/>
    </location>
</feature>
<evidence type="ECO:0000313" key="9">
    <source>
        <dbReference type="EMBL" id="MFC6331863.1"/>
    </source>
</evidence>
<feature type="transmembrane region" description="Helical" evidence="8">
    <location>
        <begin position="273"/>
        <end position="292"/>
    </location>
</feature>
<keyword evidence="10" id="KW-1185">Reference proteome</keyword>
<feature type="transmembrane region" description="Helical" evidence="8">
    <location>
        <begin position="336"/>
        <end position="358"/>
    </location>
</feature>
<keyword evidence="5 8" id="KW-0812">Transmembrane</keyword>
<sequence>MFTRTDDKLTTTQTSIFLTDSLLGAGILTMPRSVVIATGTPDAWISILLGGFIVILLALVMVKLSQQFPNLTVFQYAGKIIGKPLAFVLNLLLIVYFIVIAGYEMRVLAEVTMFFLLEGTPRWIIIMPFIWISGYLLTGGINAIARLFQLIFPISLFVLIVSFLLSMRIFQLDNLRPFLGDGLLPVMEGLKSTVLVFAGFEVLMFLVAHMQHPERAVKAMVAGFGIPLVLYFVTVIVVIGGMSMEAVMLSTWPTIDLLRSFEVAGLFFERLEFPFLVIWMMQLFCNFTCYYYSASLGISQLLKFKQHMVSFGLMPIIYISGVMPQRINDVFSVGEYVGWVGLILFFLIPLPLSIVWLIRTKGLKQHV</sequence>
<feature type="transmembrane region" description="Helical" evidence="8">
    <location>
        <begin position="123"/>
        <end position="143"/>
    </location>
</feature>
<keyword evidence="4" id="KW-0309">Germination</keyword>